<evidence type="ECO:0000313" key="4">
    <source>
        <dbReference type="EMBL" id="MBY23445.1"/>
    </source>
</evidence>
<dbReference type="InterPro" id="IPR006621">
    <property type="entry name" value="Nose-resist-to-fluoxetine_N"/>
</dbReference>
<evidence type="ECO:0000256" key="2">
    <source>
        <dbReference type="SAM" id="SignalP"/>
    </source>
</evidence>
<feature type="signal peptide" evidence="2">
    <location>
        <begin position="1"/>
        <end position="24"/>
    </location>
</feature>
<organism evidence="4">
    <name type="scientific">Schizaphis graminum</name>
    <name type="common">Green bug aphid</name>
    <dbReference type="NCBI Taxonomy" id="13262"/>
    <lineage>
        <taxon>Eukaryota</taxon>
        <taxon>Metazoa</taxon>
        <taxon>Ecdysozoa</taxon>
        <taxon>Arthropoda</taxon>
        <taxon>Hexapoda</taxon>
        <taxon>Insecta</taxon>
        <taxon>Pterygota</taxon>
        <taxon>Neoptera</taxon>
        <taxon>Paraneoptera</taxon>
        <taxon>Hemiptera</taxon>
        <taxon>Sternorrhyncha</taxon>
        <taxon>Aphidomorpha</taxon>
        <taxon>Aphidoidea</taxon>
        <taxon>Aphididae</taxon>
        <taxon>Aphidini</taxon>
        <taxon>Schizaphis</taxon>
    </lineage>
</organism>
<evidence type="ECO:0000259" key="3">
    <source>
        <dbReference type="SMART" id="SM00703"/>
    </source>
</evidence>
<dbReference type="InterPro" id="IPR002656">
    <property type="entry name" value="Acyl_transf_3_dom"/>
</dbReference>
<keyword evidence="1" id="KW-0812">Transmembrane</keyword>
<keyword evidence="2" id="KW-0732">Signal</keyword>
<reference evidence="4" key="1">
    <citation type="submission" date="2018-04" db="EMBL/GenBank/DDBJ databases">
        <title>Transcriptome of Schizaphis graminum biotype I.</title>
        <authorList>
            <person name="Scully E.D."/>
            <person name="Geib S.M."/>
            <person name="Palmer N.A."/>
            <person name="Koch K."/>
            <person name="Bradshaw J."/>
            <person name="Heng-Moss T."/>
            <person name="Sarath G."/>
        </authorList>
    </citation>
    <scope>NUCLEOTIDE SEQUENCE</scope>
</reference>
<dbReference type="EMBL" id="GGMR01010826">
    <property type="protein sequence ID" value="MBY23445.1"/>
    <property type="molecule type" value="Transcribed_RNA"/>
</dbReference>
<dbReference type="GO" id="GO:0016747">
    <property type="term" value="F:acyltransferase activity, transferring groups other than amino-acyl groups"/>
    <property type="evidence" value="ECO:0007669"/>
    <property type="project" value="InterPro"/>
</dbReference>
<keyword evidence="1" id="KW-1133">Transmembrane helix</keyword>
<feature type="transmembrane region" description="Helical" evidence="1">
    <location>
        <begin position="323"/>
        <end position="345"/>
    </location>
</feature>
<feature type="transmembrane region" description="Helical" evidence="1">
    <location>
        <begin position="260"/>
        <end position="284"/>
    </location>
</feature>
<feature type="transmembrane region" description="Helical" evidence="1">
    <location>
        <begin position="472"/>
        <end position="494"/>
    </location>
</feature>
<feature type="transmembrane region" description="Helical" evidence="1">
    <location>
        <begin position="365"/>
        <end position="386"/>
    </location>
</feature>
<feature type="transmembrane region" description="Helical" evidence="1">
    <location>
        <begin position="617"/>
        <end position="640"/>
    </location>
</feature>
<dbReference type="SMART" id="SM00703">
    <property type="entry name" value="NRF"/>
    <property type="match status" value="1"/>
</dbReference>
<accession>A0A2S2P207</accession>
<name>A0A2S2P207_SCHGA</name>
<feature type="transmembrane region" description="Helical" evidence="1">
    <location>
        <begin position="661"/>
        <end position="680"/>
    </location>
</feature>
<feature type="transmembrane region" description="Helical" evidence="1">
    <location>
        <begin position="406"/>
        <end position="428"/>
    </location>
</feature>
<feature type="domain" description="Nose resistant-to-fluoxetine protein N-terminal" evidence="3">
    <location>
        <begin position="94"/>
        <end position="250"/>
    </location>
</feature>
<feature type="transmembrane region" description="Helical" evidence="1">
    <location>
        <begin position="501"/>
        <end position="521"/>
    </location>
</feature>
<gene>
    <name evidence="4" type="primary">nrf-6_0</name>
    <name evidence="4" type="ORF">g.55907</name>
</gene>
<feature type="transmembrane region" description="Helical" evidence="1">
    <location>
        <begin position="581"/>
        <end position="605"/>
    </location>
</feature>
<dbReference type="PANTHER" id="PTHR11161:SF71">
    <property type="entry name" value="NOSE RESISTANT-TO-FLUOXETINE PROTEIN N-TERMINAL DOMAIN-CONTAINING PROTEIN"/>
    <property type="match status" value="1"/>
</dbReference>
<evidence type="ECO:0000256" key="1">
    <source>
        <dbReference type="SAM" id="Phobius"/>
    </source>
</evidence>
<sequence length="757" mass="86523">MFMQSLLGWSISVAMLMLLVLVLAESNSQIRQGDDGLSLLPNSTQLSAKNGSSLVFSGNKNDSSLQDKDSIPDLWISDLFYRGLANFTMRRVGSTACQQQVDMYIKNLQNYSDWAVRMGESWSRYPVGVLSGNKYHLGIYDECVNVHYPVRGQYCLTEIDLIPVNGKNYSFDNRTLNNDNGFNSHAWKTILGWVDTPDQVKRNSLSLGICIPDSCSASDLQTSLQTELDKVFIPEKLKAIIQVDPIMCTVSGDMYPYNTAYYVTSTFFVVLGLICCSATIYHFIQLSRKQKKPLPDDTFYITFSFIKSGKELLKYNKTNELNILNGVKVLTMIFILLGHRFMYLSGNPINNTIFLENIYHNGPDILLTSMNLVDPFFFITGFIMYLTVSPVFQKSGTVWIKLVSPLIYRILRMLPAYCAMMAITANIMPHLGDGPLWPKKTWNEAEICKKYWWTNLLFISNFIDAKYGCLIVSWYISCDVQFFILGVIIVYIYTKNNKYGIGFLTTMIIVSICVPFIVTILTKSDGILKVHIPFLENPRQSITFNGPYRASYMRSTPYLIGMAMSFIISKLKEKKIKLSLITVYIGTVIVTAACLWVQFYGAIFYNKQRPYYPLEQALYSTFSHCTWTVLCMWISVCYYTSGYGLISKIFENRFIVPLGRLSYSVFLVNLIVMLMSQSSQRLPTVLSIKSLLDAWIYDTFKTYLMGLLLYLFVDAPFGNLIKRIFWGNKKKNLSTRKEKPIERTTTLESPKKVITHL</sequence>
<feature type="transmembrane region" description="Helical" evidence="1">
    <location>
        <begin position="551"/>
        <end position="569"/>
    </location>
</feature>
<dbReference type="AlphaFoldDB" id="A0A2S2P207"/>
<proteinExistence type="predicted"/>
<keyword evidence="1" id="KW-0472">Membrane</keyword>
<feature type="chain" id="PRO_5015664058" evidence="2">
    <location>
        <begin position="25"/>
        <end position="757"/>
    </location>
</feature>
<dbReference type="PANTHER" id="PTHR11161">
    <property type="entry name" value="O-ACYLTRANSFERASE"/>
    <property type="match status" value="1"/>
</dbReference>
<dbReference type="Pfam" id="PF01757">
    <property type="entry name" value="Acyl_transf_3"/>
    <property type="match status" value="1"/>
</dbReference>
<protein>
    <submittedName>
        <fullName evidence="4">Nose resistant to fluoxetine protein 6</fullName>
    </submittedName>
</protein>
<dbReference type="InterPro" id="IPR052728">
    <property type="entry name" value="O2_lipid_transport_reg"/>
</dbReference>
<feature type="transmembrane region" description="Helical" evidence="1">
    <location>
        <begin position="700"/>
        <end position="721"/>
    </location>
</feature>
<dbReference type="Pfam" id="PF20146">
    <property type="entry name" value="NRF"/>
    <property type="match status" value="1"/>
</dbReference>